<sequence>MIPAFPDRQEKTLRVTAVLRAFTALVLTFVAVVAVPTTATAATAAASALAVPDISLTNTKAHLQQFQAIASANGGNRRSTTAGYTASVTYVYNKLVAAGFTVTRQNCTSGCTSGAGPNVIADWPGGGDPNSVYMFGAHLDGVSAGPGINDNASGSATLLEIALTLAATRPSLTSRVRFAFWTDEEQGLNGSRFYANTLPTAERSKIKAYFNFDMVGSVNGGYFINRITSAPGQTLKAYYDSIGVQTEENTEGAGRSDDAPFNAIGVQTSGVAAGASRVKTAAQVAKWGGTQSAFDPCYHRACDTYPSNISDTVLNRAGDAAAYALWTLAAGTPATVIWSDTFETATGWTTNPAGTDTATTGLWERGVPQATNSSGPKQLAATISGTNDLVTGRLAGTSAGDYDIDGGATSVRSPAIALPATGPLTLKLSWYFAHGNNATSADFFRVSVVHSGGTTALFTQLGSATNRDAAWASGSWSLTGYAGQSVRILIEAADAGTASLVEAAVDDAVITQG</sequence>
<evidence type="ECO:0000313" key="9">
    <source>
        <dbReference type="Proteomes" id="UP000608890"/>
    </source>
</evidence>
<dbReference type="Pfam" id="PF04389">
    <property type="entry name" value="Peptidase_M28"/>
    <property type="match status" value="1"/>
</dbReference>
<evidence type="ECO:0000259" key="7">
    <source>
        <dbReference type="Pfam" id="PF04389"/>
    </source>
</evidence>
<dbReference type="FunFam" id="3.40.630.10:FF:000066">
    <property type="entry name" value="M28 family peptidase"/>
    <property type="match status" value="1"/>
</dbReference>
<dbReference type="SUPFAM" id="SSF53187">
    <property type="entry name" value="Zn-dependent exopeptidases"/>
    <property type="match status" value="1"/>
</dbReference>
<keyword evidence="5 8" id="KW-0378">Hydrolase</keyword>
<keyword evidence="9" id="KW-1185">Reference proteome</keyword>
<keyword evidence="6" id="KW-0862">Zinc</keyword>
<dbReference type="CDD" id="cd03876">
    <property type="entry name" value="M28_SGAP_like"/>
    <property type="match status" value="1"/>
</dbReference>
<dbReference type="GO" id="GO:0004177">
    <property type="term" value="F:aminopeptidase activity"/>
    <property type="evidence" value="ECO:0007669"/>
    <property type="project" value="InterPro"/>
</dbReference>
<gene>
    <name evidence="8" type="ORF">GCM10011608_07380</name>
</gene>
<name>A0A917TJT6_9ACTN</name>
<dbReference type="GO" id="GO:0006508">
    <property type="term" value="P:proteolysis"/>
    <property type="evidence" value="ECO:0007669"/>
    <property type="project" value="UniProtKB-KW"/>
</dbReference>
<dbReference type="InterPro" id="IPR041756">
    <property type="entry name" value="M28_SGAP-like"/>
</dbReference>
<reference evidence="8" key="2">
    <citation type="submission" date="2020-09" db="EMBL/GenBank/DDBJ databases">
        <authorList>
            <person name="Sun Q."/>
            <person name="Zhou Y."/>
        </authorList>
    </citation>
    <scope>NUCLEOTIDE SEQUENCE</scope>
    <source>
        <strain evidence="8">CGMCC 4.7312</strain>
    </source>
</reference>
<organism evidence="8 9">
    <name type="scientific">Micromonospora sonchi</name>
    <dbReference type="NCBI Taxonomy" id="1763543"/>
    <lineage>
        <taxon>Bacteria</taxon>
        <taxon>Bacillati</taxon>
        <taxon>Actinomycetota</taxon>
        <taxon>Actinomycetes</taxon>
        <taxon>Micromonosporales</taxon>
        <taxon>Micromonosporaceae</taxon>
        <taxon>Micromonospora</taxon>
    </lineage>
</organism>
<keyword evidence="4" id="KW-0732">Signal</keyword>
<dbReference type="GO" id="GO:0008235">
    <property type="term" value="F:metalloexopeptidase activity"/>
    <property type="evidence" value="ECO:0007669"/>
    <property type="project" value="InterPro"/>
</dbReference>
<dbReference type="InterPro" id="IPR045175">
    <property type="entry name" value="M28_fam"/>
</dbReference>
<dbReference type="Proteomes" id="UP000608890">
    <property type="component" value="Unassembled WGS sequence"/>
</dbReference>
<feature type="domain" description="Peptidase M28" evidence="7">
    <location>
        <begin position="118"/>
        <end position="324"/>
    </location>
</feature>
<comment type="caution">
    <text evidence="8">The sequence shown here is derived from an EMBL/GenBank/DDBJ whole genome shotgun (WGS) entry which is preliminary data.</text>
</comment>
<dbReference type="EMBL" id="BMNB01000002">
    <property type="protein sequence ID" value="GGM25059.1"/>
    <property type="molecule type" value="Genomic_DNA"/>
</dbReference>
<dbReference type="PANTHER" id="PTHR12147:SF26">
    <property type="entry name" value="PEPTIDASE M28 DOMAIN-CONTAINING PROTEIN"/>
    <property type="match status" value="1"/>
</dbReference>
<proteinExistence type="inferred from homology"/>
<evidence type="ECO:0000256" key="5">
    <source>
        <dbReference type="ARBA" id="ARBA00022801"/>
    </source>
</evidence>
<evidence type="ECO:0000313" key="8">
    <source>
        <dbReference type="EMBL" id="GGM25059.1"/>
    </source>
</evidence>
<dbReference type="PANTHER" id="PTHR12147">
    <property type="entry name" value="METALLOPEPTIDASE M28 FAMILY MEMBER"/>
    <property type="match status" value="1"/>
</dbReference>
<evidence type="ECO:0000256" key="1">
    <source>
        <dbReference type="ARBA" id="ARBA00005957"/>
    </source>
</evidence>
<dbReference type="Gene3D" id="2.60.120.200">
    <property type="match status" value="1"/>
</dbReference>
<evidence type="ECO:0000256" key="6">
    <source>
        <dbReference type="ARBA" id="ARBA00022833"/>
    </source>
</evidence>
<keyword evidence="3" id="KW-0479">Metal-binding</keyword>
<dbReference type="GO" id="GO:0046872">
    <property type="term" value="F:metal ion binding"/>
    <property type="evidence" value="ECO:0007669"/>
    <property type="project" value="UniProtKB-KW"/>
</dbReference>
<protein>
    <submittedName>
        <fullName evidence="8">Hydrolase</fullName>
    </submittedName>
</protein>
<comment type="similarity">
    <text evidence="1">Belongs to the peptidase M28 family. M28A subfamily.</text>
</comment>
<evidence type="ECO:0000256" key="3">
    <source>
        <dbReference type="ARBA" id="ARBA00022723"/>
    </source>
</evidence>
<keyword evidence="2" id="KW-0645">Protease</keyword>
<dbReference type="InterPro" id="IPR007484">
    <property type="entry name" value="Peptidase_M28"/>
</dbReference>
<accession>A0A917TJT6</accession>
<dbReference type="AlphaFoldDB" id="A0A917TJT6"/>
<dbReference type="Gene3D" id="3.40.630.10">
    <property type="entry name" value="Zn peptidases"/>
    <property type="match status" value="1"/>
</dbReference>
<evidence type="ECO:0000256" key="4">
    <source>
        <dbReference type="ARBA" id="ARBA00022729"/>
    </source>
</evidence>
<evidence type="ECO:0000256" key="2">
    <source>
        <dbReference type="ARBA" id="ARBA00022670"/>
    </source>
</evidence>
<reference evidence="8" key="1">
    <citation type="journal article" date="2014" name="Int. J. Syst. Evol. Microbiol.">
        <title>Complete genome sequence of Corynebacterium casei LMG S-19264T (=DSM 44701T), isolated from a smear-ripened cheese.</title>
        <authorList>
            <consortium name="US DOE Joint Genome Institute (JGI-PGF)"/>
            <person name="Walter F."/>
            <person name="Albersmeier A."/>
            <person name="Kalinowski J."/>
            <person name="Ruckert C."/>
        </authorList>
    </citation>
    <scope>NUCLEOTIDE SEQUENCE</scope>
    <source>
        <strain evidence="8">CGMCC 4.7312</strain>
    </source>
</reference>